<sequence length="47" mass="5813">MWCLNLILAQKASDYTRLREKFYDETLQIHFLEVNERSELSIFDFER</sequence>
<dbReference type="Proteomes" id="UP000005602">
    <property type="component" value="Unassembled WGS sequence"/>
</dbReference>
<reference evidence="1" key="1">
    <citation type="submission" date="2008-03" db="EMBL/GenBank/DDBJ databases">
        <authorList>
            <person name="Fulton L."/>
            <person name="Clifton S."/>
            <person name="Fulton B."/>
            <person name="Xu J."/>
            <person name="Minx P."/>
            <person name="Pepin K.H."/>
            <person name="Johnson M."/>
            <person name="Thiruvilangam P."/>
            <person name="Bhonagiri V."/>
            <person name="Nash W.E."/>
            <person name="Mardis E.R."/>
            <person name="Wilson R.K."/>
        </authorList>
    </citation>
    <scope>NUCLEOTIDE SEQUENCE</scope>
    <source>
        <strain evidence="1">ATCC BAA-102</strain>
    </source>
</reference>
<gene>
    <name evidence="1" type="ORF">STRINF_00185</name>
</gene>
<evidence type="ECO:0000313" key="2">
    <source>
        <dbReference type="Proteomes" id="UP000005602"/>
    </source>
</evidence>
<evidence type="ECO:0000313" key="1">
    <source>
        <dbReference type="EMBL" id="EDT48499.1"/>
    </source>
</evidence>
<accession>A0ABP2DJZ1</accession>
<dbReference type="EMBL" id="ABJK02000010">
    <property type="protein sequence ID" value="EDT48499.1"/>
    <property type="molecule type" value="Genomic_DNA"/>
</dbReference>
<reference evidence="1" key="2">
    <citation type="submission" date="2013-09" db="EMBL/GenBank/DDBJ databases">
        <title>Draft genome sequence of Streptococcus infantarius subsp. infantarius ATCC BAA-102.</title>
        <authorList>
            <person name="Sudarsanam P."/>
            <person name="Ley R."/>
            <person name="Guruge J."/>
            <person name="Turnbaugh P.J."/>
            <person name="Mahowald M."/>
            <person name="Liep D."/>
            <person name="Gordon J."/>
        </authorList>
    </citation>
    <scope>NUCLEOTIDE SEQUENCE</scope>
    <source>
        <strain evidence="1">ATCC BAA-102</strain>
    </source>
</reference>
<comment type="caution">
    <text evidence="1">The sequence shown here is derived from an EMBL/GenBank/DDBJ whole genome shotgun (WGS) entry which is preliminary data.</text>
</comment>
<organism evidence="1 2">
    <name type="scientific">Streptococcus infantarius subsp. infantarius ATCC BAA-102</name>
    <dbReference type="NCBI Taxonomy" id="471872"/>
    <lineage>
        <taxon>Bacteria</taxon>
        <taxon>Bacillati</taxon>
        <taxon>Bacillota</taxon>
        <taxon>Bacilli</taxon>
        <taxon>Lactobacillales</taxon>
        <taxon>Streptococcaceae</taxon>
        <taxon>Streptococcus</taxon>
    </lineage>
</organism>
<keyword evidence="2" id="KW-1185">Reference proteome</keyword>
<proteinExistence type="predicted"/>
<name>A0ABP2DJZ1_9STRE</name>
<protein>
    <submittedName>
        <fullName evidence="1">Uncharacterized protein</fullName>
    </submittedName>
</protein>